<name>A0AAV9N088_9EURO</name>
<gene>
    <name evidence="2" type="ORF">LTR84_007111</name>
</gene>
<feature type="compositionally biased region" description="Low complexity" evidence="1">
    <location>
        <begin position="52"/>
        <end position="74"/>
    </location>
</feature>
<dbReference type="EMBL" id="JAVRRD010000027">
    <property type="protein sequence ID" value="KAK5047168.1"/>
    <property type="molecule type" value="Genomic_DNA"/>
</dbReference>
<feature type="compositionally biased region" description="Polar residues" evidence="1">
    <location>
        <begin position="76"/>
        <end position="97"/>
    </location>
</feature>
<dbReference type="InterPro" id="IPR024420">
    <property type="entry name" value="TRAPP_III_complex_Trs85"/>
</dbReference>
<dbReference type="RefSeq" id="XP_064702735.1">
    <property type="nucleotide sequence ID" value="XM_064850666.1"/>
</dbReference>
<evidence type="ECO:0008006" key="4">
    <source>
        <dbReference type="Google" id="ProtNLM"/>
    </source>
</evidence>
<reference evidence="2 3" key="1">
    <citation type="submission" date="2023-08" db="EMBL/GenBank/DDBJ databases">
        <title>Black Yeasts Isolated from many extreme environments.</title>
        <authorList>
            <person name="Coleine C."/>
            <person name="Stajich J.E."/>
            <person name="Selbmann L."/>
        </authorList>
    </citation>
    <scope>NUCLEOTIDE SEQUENCE [LARGE SCALE GENOMIC DNA]</scope>
    <source>
        <strain evidence="2 3">CCFEE 5792</strain>
    </source>
</reference>
<evidence type="ECO:0000313" key="3">
    <source>
        <dbReference type="Proteomes" id="UP001358417"/>
    </source>
</evidence>
<organism evidence="2 3">
    <name type="scientific">Exophiala bonariae</name>
    <dbReference type="NCBI Taxonomy" id="1690606"/>
    <lineage>
        <taxon>Eukaryota</taxon>
        <taxon>Fungi</taxon>
        <taxon>Dikarya</taxon>
        <taxon>Ascomycota</taxon>
        <taxon>Pezizomycotina</taxon>
        <taxon>Eurotiomycetes</taxon>
        <taxon>Chaetothyriomycetidae</taxon>
        <taxon>Chaetothyriales</taxon>
        <taxon>Herpotrichiellaceae</taxon>
        <taxon>Exophiala</taxon>
    </lineage>
</organism>
<dbReference type="AlphaFoldDB" id="A0AAV9N088"/>
<feature type="compositionally biased region" description="Low complexity" evidence="1">
    <location>
        <begin position="31"/>
        <end position="44"/>
    </location>
</feature>
<protein>
    <recommendedName>
        <fullName evidence="4">ER-golgi trafficking TRAPP I complex 85 kDa subunit-domain-containing protein</fullName>
    </recommendedName>
</protein>
<dbReference type="Pfam" id="PF12739">
    <property type="entry name" value="TRAPPC-Trs85"/>
    <property type="match status" value="1"/>
</dbReference>
<evidence type="ECO:0000313" key="2">
    <source>
        <dbReference type="EMBL" id="KAK5047168.1"/>
    </source>
</evidence>
<dbReference type="PANTHER" id="PTHR12975:SF6">
    <property type="entry name" value="TRAFFICKING PROTEIN PARTICLE COMPLEX SUBUNIT 8"/>
    <property type="match status" value="1"/>
</dbReference>
<sequence length="750" mass="82628">MNSPSDGDYPEKSENLSSVPILDVRRPTPTPSTTDESPETSTTSLPIHTLNSPTLGSRTSTLSSIISRSNSPNGRLSASASRFGKSSLSSPLGNSVDGSDDSRSLIVRAFSPTVAICAAKEVDELAVQKGLKRGFTELIRPFGNKVSGKVVVRDSTGASRAWEDFGVHFVDLGELAGDGASTTNSANPLENLEELMEYFIGDGWDDSDGVPSRSEISPLYKLFLTRLLSSQDMSPHETFRHPVGAVIAISSSTQQPIETLRTLYQQTAQGSRALPLYANPEYLRYYVLVHDEDKDDFSKSSALFDQMKRHFGLHCHLLRLRSAPCTKSDDDSEELPTSEWLSASEQITFIHDTVDLIDLNVSASPYIFSSDVSAISGFIRELVAQSIVYHMEQRIALWNDQIASRRRGISGRFMSLSKRWTGIGSSSRQSSPGLNTSGASGNYDSLQGVYRYDTPESLLRKLADYAFMLRDYKLAASTYELLRTDYANDKAWKHLAGANEMCCISTLLNPLIGTGSTKFKIENFDQMLEIATYSYATRCSNPSLALRSILLGVELLKVRGRTATELAAKWAIRSFELGLVGSIGRVLVSERVTSCFADRIGVGNTSWGTRKRKAALWSIMTADEWMKLGRAEFASERLEEAQELYGEAKNSDAIQDYGALAEYLTQLRLAVRMKLGQARRRTLSGAVGPGEDEVEDETIEQMATLEKLDSKVHRRTGSLMTGVSGADVVPLSPVRMTRPDPLFREDDDFE</sequence>
<comment type="caution">
    <text evidence="2">The sequence shown here is derived from an EMBL/GenBank/DDBJ whole genome shotgun (WGS) entry which is preliminary data.</text>
</comment>
<dbReference type="GeneID" id="89975279"/>
<evidence type="ECO:0000256" key="1">
    <source>
        <dbReference type="SAM" id="MobiDB-lite"/>
    </source>
</evidence>
<proteinExistence type="predicted"/>
<dbReference type="Proteomes" id="UP001358417">
    <property type="component" value="Unassembled WGS sequence"/>
</dbReference>
<dbReference type="PANTHER" id="PTHR12975">
    <property type="entry name" value="TRANSPORT PROTEIN TRAPP"/>
    <property type="match status" value="1"/>
</dbReference>
<dbReference type="GO" id="GO:1990072">
    <property type="term" value="C:TRAPPIII protein complex"/>
    <property type="evidence" value="ECO:0007669"/>
    <property type="project" value="TreeGrafter"/>
</dbReference>
<accession>A0AAV9N088</accession>
<feature type="region of interest" description="Disordered" evidence="1">
    <location>
        <begin position="1"/>
        <end position="99"/>
    </location>
</feature>
<keyword evidence="3" id="KW-1185">Reference proteome</keyword>